<gene>
    <name evidence="1" type="ORF">UX13_C0051G0010</name>
</gene>
<evidence type="ECO:0000313" key="2">
    <source>
        <dbReference type="Proteomes" id="UP000034329"/>
    </source>
</evidence>
<dbReference type="EMBL" id="LCLA01000051">
    <property type="protein sequence ID" value="KKU09040.1"/>
    <property type="molecule type" value="Genomic_DNA"/>
</dbReference>
<name>A0A0G1QK36_9BACT</name>
<dbReference type="Proteomes" id="UP000034329">
    <property type="component" value="Unassembled WGS sequence"/>
</dbReference>
<sequence>KTLNFSDLGIPPGSYGSTNGLQFARARLLYNTDQTHPVGFDVSGGDTLPSQGLMIASSGSSGDANRKLEVFQGWPEAPVIFTSAVFSSTGLTK</sequence>
<proteinExistence type="predicted"/>
<comment type="caution">
    <text evidence="1">The sequence shown here is derived from an EMBL/GenBank/DDBJ whole genome shotgun (WGS) entry which is preliminary data.</text>
</comment>
<accession>A0A0G1QK36</accession>
<feature type="non-terminal residue" evidence="1">
    <location>
        <position position="1"/>
    </location>
</feature>
<dbReference type="AlphaFoldDB" id="A0A0G1QK36"/>
<organism evidence="1 2">
    <name type="scientific">Candidatus Woesebacteria bacterium GW2011_GWB1_45_5</name>
    <dbReference type="NCBI Taxonomy" id="1618581"/>
    <lineage>
        <taxon>Bacteria</taxon>
        <taxon>Candidatus Woeseibacteriota</taxon>
    </lineage>
</organism>
<evidence type="ECO:0000313" key="1">
    <source>
        <dbReference type="EMBL" id="KKU09040.1"/>
    </source>
</evidence>
<protein>
    <submittedName>
        <fullName evidence="1">Uncharacterized protein</fullName>
    </submittedName>
</protein>
<reference evidence="1 2" key="1">
    <citation type="journal article" date="2015" name="Nature">
        <title>rRNA introns, odd ribosomes, and small enigmatic genomes across a large radiation of phyla.</title>
        <authorList>
            <person name="Brown C.T."/>
            <person name="Hug L.A."/>
            <person name="Thomas B.C."/>
            <person name="Sharon I."/>
            <person name="Castelle C.J."/>
            <person name="Singh A."/>
            <person name="Wilkins M.J."/>
            <person name="Williams K.H."/>
            <person name="Banfield J.F."/>
        </authorList>
    </citation>
    <scope>NUCLEOTIDE SEQUENCE [LARGE SCALE GENOMIC DNA]</scope>
</reference>